<dbReference type="Gene3D" id="3.40.30.10">
    <property type="entry name" value="Glutaredoxin"/>
    <property type="match status" value="1"/>
</dbReference>
<evidence type="ECO:0000259" key="4">
    <source>
        <dbReference type="Pfam" id="PF14340"/>
    </source>
</evidence>
<feature type="domain" description="Glutaredoxin" evidence="3">
    <location>
        <begin position="134"/>
        <end position="195"/>
    </location>
</feature>
<feature type="transmembrane region" description="Helical" evidence="2">
    <location>
        <begin position="345"/>
        <end position="375"/>
    </location>
</feature>
<keyword evidence="2" id="KW-1133">Transmembrane helix</keyword>
<name>A0A9N8DQJ8_9STRA</name>
<dbReference type="PANTHER" id="PTHR45694:SF18">
    <property type="entry name" value="GLUTAREDOXIN-1-RELATED"/>
    <property type="match status" value="1"/>
</dbReference>
<accession>A0A9N8DQJ8</accession>
<dbReference type="GO" id="GO:0015038">
    <property type="term" value="F:glutathione disulfide oxidoreductase activity"/>
    <property type="evidence" value="ECO:0007669"/>
    <property type="project" value="TreeGrafter"/>
</dbReference>
<keyword evidence="6" id="KW-1185">Reference proteome</keyword>
<feature type="transmembrane region" description="Helical" evidence="2">
    <location>
        <begin position="320"/>
        <end position="339"/>
    </location>
</feature>
<dbReference type="GO" id="GO:0034599">
    <property type="term" value="P:cellular response to oxidative stress"/>
    <property type="evidence" value="ECO:0007669"/>
    <property type="project" value="TreeGrafter"/>
</dbReference>
<dbReference type="PROSITE" id="PS51354">
    <property type="entry name" value="GLUTAREDOXIN_2"/>
    <property type="match status" value="1"/>
</dbReference>
<keyword evidence="2" id="KW-0472">Membrane</keyword>
<dbReference type="EMBL" id="CAICTM010000275">
    <property type="protein sequence ID" value="CAB9506706.1"/>
    <property type="molecule type" value="Genomic_DNA"/>
</dbReference>
<dbReference type="InterPro" id="IPR002109">
    <property type="entry name" value="Glutaredoxin"/>
</dbReference>
<feature type="transmembrane region" description="Helical" evidence="2">
    <location>
        <begin position="257"/>
        <end position="279"/>
    </location>
</feature>
<feature type="compositionally biased region" description="Polar residues" evidence="1">
    <location>
        <begin position="47"/>
        <end position="56"/>
    </location>
</feature>
<dbReference type="PANTHER" id="PTHR45694">
    <property type="entry name" value="GLUTAREDOXIN 2"/>
    <property type="match status" value="1"/>
</dbReference>
<comment type="caution">
    <text evidence="5">The sequence shown here is derived from an EMBL/GenBank/DDBJ whole genome shotgun (WGS) entry which is preliminary data.</text>
</comment>
<evidence type="ECO:0000256" key="2">
    <source>
        <dbReference type="SAM" id="Phobius"/>
    </source>
</evidence>
<dbReference type="Proteomes" id="UP001153069">
    <property type="component" value="Unassembled WGS sequence"/>
</dbReference>
<evidence type="ECO:0000313" key="6">
    <source>
        <dbReference type="Proteomes" id="UP001153069"/>
    </source>
</evidence>
<feature type="compositionally biased region" description="Basic and acidic residues" evidence="1">
    <location>
        <begin position="64"/>
        <end position="75"/>
    </location>
</feature>
<dbReference type="Pfam" id="PF14340">
    <property type="entry name" value="DUF4395"/>
    <property type="match status" value="1"/>
</dbReference>
<dbReference type="OrthoDB" id="423313at2759"/>
<dbReference type="GO" id="GO:0005737">
    <property type="term" value="C:cytoplasm"/>
    <property type="evidence" value="ECO:0007669"/>
    <property type="project" value="TreeGrafter"/>
</dbReference>
<keyword evidence="2" id="KW-0812">Transmembrane</keyword>
<feature type="region of interest" description="Disordered" evidence="1">
    <location>
        <begin position="1"/>
        <end position="85"/>
    </location>
</feature>
<reference evidence="5" key="1">
    <citation type="submission" date="2020-06" db="EMBL/GenBank/DDBJ databases">
        <authorList>
            <consortium name="Plant Systems Biology data submission"/>
        </authorList>
    </citation>
    <scope>NUCLEOTIDE SEQUENCE</scope>
    <source>
        <strain evidence="5">D6</strain>
    </source>
</reference>
<dbReference type="InterPro" id="IPR036249">
    <property type="entry name" value="Thioredoxin-like_sf"/>
</dbReference>
<evidence type="ECO:0000313" key="5">
    <source>
        <dbReference type="EMBL" id="CAB9506706.1"/>
    </source>
</evidence>
<sequence>MSSDKPKESTEDEEMGGRGPLETSNTDPDLSELSHSCHSECARRTSEISVRMSQLRESQHKRRDSSQHQRRDSSQHQRRSSSMGFAAAAANDLETFEQEMPEPGEVITISSLQDYNGGNVYQKLDSFIAQHDCVMVNRSWCLFSIDALDFMTRMGVDVYSIEVDNHPHGEAIVKYLKQKLEHSTSPWIFIKGDFVGGYEDVNTLYSKGTLQKDYLSKLTQADRCELMAAKSTTKPLFWFPVTVNAHAVRSTGIATSLLAATAAIMALVVPPVGQIIAYYLVLDFILRIVGGARWAPVGIIAAVPVKVWEPKPRSGRPKQFASMCGFMFSFLGSVFYLIPFPYHDYIGSIFIAILAICCGMEGFLDFCLGCVFFRIGLQLGLIPK</sequence>
<protein>
    <submittedName>
        <fullName evidence="5">Glutaredoxin</fullName>
    </submittedName>
</protein>
<feature type="compositionally biased region" description="Basic and acidic residues" evidence="1">
    <location>
        <begin position="35"/>
        <end position="46"/>
    </location>
</feature>
<evidence type="ECO:0000256" key="1">
    <source>
        <dbReference type="SAM" id="MobiDB-lite"/>
    </source>
</evidence>
<dbReference type="SUPFAM" id="SSF52833">
    <property type="entry name" value="Thioredoxin-like"/>
    <property type="match status" value="1"/>
</dbReference>
<dbReference type="InterPro" id="IPR025508">
    <property type="entry name" value="DUF4395"/>
</dbReference>
<feature type="domain" description="DUF4395" evidence="4">
    <location>
        <begin position="243"/>
        <end position="374"/>
    </location>
</feature>
<dbReference type="Pfam" id="PF00462">
    <property type="entry name" value="Glutaredoxin"/>
    <property type="match status" value="1"/>
</dbReference>
<evidence type="ECO:0000259" key="3">
    <source>
        <dbReference type="Pfam" id="PF00462"/>
    </source>
</evidence>
<gene>
    <name evidence="5" type="ORF">SEMRO_276_G105920.1</name>
</gene>
<proteinExistence type="predicted"/>
<feature type="compositionally biased region" description="Polar residues" evidence="1">
    <location>
        <begin position="22"/>
        <end position="34"/>
    </location>
</feature>
<dbReference type="AlphaFoldDB" id="A0A9N8DQJ8"/>
<organism evidence="5 6">
    <name type="scientific">Seminavis robusta</name>
    <dbReference type="NCBI Taxonomy" id="568900"/>
    <lineage>
        <taxon>Eukaryota</taxon>
        <taxon>Sar</taxon>
        <taxon>Stramenopiles</taxon>
        <taxon>Ochrophyta</taxon>
        <taxon>Bacillariophyta</taxon>
        <taxon>Bacillariophyceae</taxon>
        <taxon>Bacillariophycidae</taxon>
        <taxon>Naviculales</taxon>
        <taxon>Naviculaceae</taxon>
        <taxon>Seminavis</taxon>
    </lineage>
</organism>